<dbReference type="InterPro" id="IPR015424">
    <property type="entry name" value="PyrdxlP-dep_Trfase"/>
</dbReference>
<evidence type="ECO:0000256" key="4">
    <source>
        <dbReference type="ARBA" id="ARBA00022898"/>
    </source>
</evidence>
<evidence type="ECO:0000256" key="7">
    <source>
        <dbReference type="RuleBase" id="RU000382"/>
    </source>
</evidence>
<protein>
    <submittedName>
        <fullName evidence="8">Histidine decarboxylase</fullName>
    </submittedName>
</protein>
<keyword evidence="3" id="KW-0210">Decarboxylase</keyword>
<dbReference type="Proteomes" id="UP001174909">
    <property type="component" value="Unassembled WGS sequence"/>
</dbReference>
<organism evidence="8 9">
    <name type="scientific">Geodia barretti</name>
    <name type="common">Barrett's horny sponge</name>
    <dbReference type="NCBI Taxonomy" id="519541"/>
    <lineage>
        <taxon>Eukaryota</taxon>
        <taxon>Metazoa</taxon>
        <taxon>Porifera</taxon>
        <taxon>Demospongiae</taxon>
        <taxon>Heteroscleromorpha</taxon>
        <taxon>Tetractinellida</taxon>
        <taxon>Astrophorina</taxon>
        <taxon>Geodiidae</taxon>
        <taxon>Geodia</taxon>
    </lineage>
</organism>
<sequence length="383" mass="43199">DRTEVTEVNTQTQERLNGLLRDFESLKLQQVGYPCNQNFDYSALLPFLSYCPNNVGDPFHDSNFRSNTHEMEREVVGLFADMMHLSRDDAWGYVTSGGTEGNMYGLYIGREMFPDGVVYFSQDTHYSVVKILRVLKSRNIMIKSQDSGEIDYEDLYETIRINRDSPVIFIANIGTTMKGAVDDVGRVRKILDDLVITNFYIHADAALSGMVLPFVDEPQPYGFDAGFDSVAVSGHKMIGSPMPCGVALTKREYVGRIARSIEYVGVLDTTLTGSRNAITPLMLWYAFEQHGLDGFREIVGECISVAEYAVSRFNDSGIPAWRNRNSVTVVFPRPSEEVIRRWQLAPYEDIAHLIAMPHVTREIIDRVVDDCLRSQQTNPSTGE</sequence>
<reference evidence="8" key="1">
    <citation type="submission" date="2023-03" db="EMBL/GenBank/DDBJ databases">
        <authorList>
            <person name="Steffen K."/>
            <person name="Cardenas P."/>
        </authorList>
    </citation>
    <scope>NUCLEOTIDE SEQUENCE</scope>
</reference>
<dbReference type="SUPFAM" id="SSF53383">
    <property type="entry name" value="PLP-dependent transferases"/>
    <property type="match status" value="1"/>
</dbReference>
<dbReference type="InterPro" id="IPR051151">
    <property type="entry name" value="Group_II_Decarboxylase"/>
</dbReference>
<dbReference type="AlphaFoldDB" id="A0AA35TAY2"/>
<dbReference type="InterPro" id="IPR002129">
    <property type="entry name" value="PyrdxlP-dep_de-COase"/>
</dbReference>
<evidence type="ECO:0000256" key="1">
    <source>
        <dbReference type="ARBA" id="ARBA00001933"/>
    </source>
</evidence>
<dbReference type="NCBIfam" id="NF002748">
    <property type="entry name" value="PRK02769.1"/>
    <property type="match status" value="1"/>
</dbReference>
<keyword evidence="9" id="KW-1185">Reference proteome</keyword>
<comment type="similarity">
    <text evidence="2 7">Belongs to the group II decarboxylase family.</text>
</comment>
<comment type="cofactor">
    <cofactor evidence="1 6 7">
        <name>pyridoxal 5'-phosphate</name>
        <dbReference type="ChEBI" id="CHEBI:597326"/>
    </cofactor>
</comment>
<keyword evidence="5 7" id="KW-0456">Lyase</keyword>
<dbReference type="GO" id="GO:0030170">
    <property type="term" value="F:pyridoxal phosphate binding"/>
    <property type="evidence" value="ECO:0007669"/>
    <property type="project" value="InterPro"/>
</dbReference>
<dbReference type="PANTHER" id="PTHR46101:SF2">
    <property type="entry name" value="SERINE DECARBOXYLASE"/>
    <property type="match status" value="1"/>
</dbReference>
<dbReference type="GO" id="GO:0016831">
    <property type="term" value="F:carboxy-lyase activity"/>
    <property type="evidence" value="ECO:0007669"/>
    <property type="project" value="UniProtKB-KW"/>
</dbReference>
<gene>
    <name evidence="8" type="ORF">GBAR_LOCUS24472</name>
</gene>
<evidence type="ECO:0000256" key="3">
    <source>
        <dbReference type="ARBA" id="ARBA00022793"/>
    </source>
</evidence>
<dbReference type="Gene3D" id="3.40.640.10">
    <property type="entry name" value="Type I PLP-dependent aspartate aminotransferase-like (Major domain)"/>
    <property type="match status" value="1"/>
</dbReference>
<evidence type="ECO:0000313" key="9">
    <source>
        <dbReference type="Proteomes" id="UP001174909"/>
    </source>
</evidence>
<evidence type="ECO:0000313" key="8">
    <source>
        <dbReference type="EMBL" id="CAI8044086.1"/>
    </source>
</evidence>
<evidence type="ECO:0000256" key="6">
    <source>
        <dbReference type="PIRSR" id="PIRSR602129-50"/>
    </source>
</evidence>
<dbReference type="GO" id="GO:0019752">
    <property type="term" value="P:carboxylic acid metabolic process"/>
    <property type="evidence" value="ECO:0007669"/>
    <property type="project" value="InterPro"/>
</dbReference>
<dbReference type="PANTHER" id="PTHR46101">
    <property type="match status" value="1"/>
</dbReference>
<feature type="non-terminal residue" evidence="8">
    <location>
        <position position="1"/>
    </location>
</feature>
<name>A0AA35TAY2_GEOBA</name>
<evidence type="ECO:0000256" key="5">
    <source>
        <dbReference type="ARBA" id="ARBA00023239"/>
    </source>
</evidence>
<evidence type="ECO:0000256" key="2">
    <source>
        <dbReference type="ARBA" id="ARBA00009533"/>
    </source>
</evidence>
<proteinExistence type="inferred from homology"/>
<feature type="modified residue" description="N6-(pyridoxal phosphate)lysine" evidence="6">
    <location>
        <position position="236"/>
    </location>
</feature>
<dbReference type="EMBL" id="CASHTH010003372">
    <property type="protein sequence ID" value="CAI8044086.1"/>
    <property type="molecule type" value="Genomic_DNA"/>
</dbReference>
<comment type="caution">
    <text evidence="8">The sequence shown here is derived from an EMBL/GenBank/DDBJ whole genome shotgun (WGS) entry which is preliminary data.</text>
</comment>
<accession>A0AA35TAY2</accession>
<dbReference type="InterPro" id="IPR015421">
    <property type="entry name" value="PyrdxlP-dep_Trfase_major"/>
</dbReference>
<keyword evidence="4 6" id="KW-0663">Pyridoxal phosphate</keyword>
<dbReference type="Pfam" id="PF00282">
    <property type="entry name" value="Pyridoxal_deC"/>
    <property type="match status" value="1"/>
</dbReference>